<comment type="catalytic activity">
    <reaction evidence="20">
        <text>(15S)-hydroxy-(5Z,8Z,11Z,13E)-eicosatetraenoate + NAD(+) = 15-oxo-(5Z,8Z,11Z,13E)-eicosatetraenoate + NADH + H(+)</text>
        <dbReference type="Rhea" id="RHEA:23260"/>
        <dbReference type="ChEBI" id="CHEBI:15378"/>
        <dbReference type="ChEBI" id="CHEBI:57409"/>
        <dbReference type="ChEBI" id="CHEBI:57410"/>
        <dbReference type="ChEBI" id="CHEBI:57540"/>
        <dbReference type="ChEBI" id="CHEBI:57945"/>
        <dbReference type="EC" id="1.1.1.232"/>
    </reaction>
    <physiologicalReaction direction="left-to-right" evidence="20">
        <dbReference type="Rhea" id="RHEA:23261"/>
    </physiologicalReaction>
</comment>
<evidence type="ECO:0000256" key="10">
    <source>
        <dbReference type="ARBA" id="ARBA00047672"/>
    </source>
</evidence>
<dbReference type="GO" id="GO:0005737">
    <property type="term" value="C:cytoplasm"/>
    <property type="evidence" value="ECO:0007669"/>
    <property type="project" value="TreeGrafter"/>
</dbReference>
<dbReference type="GO" id="GO:0047034">
    <property type="term" value="F:15-hydroxyicosatetraenoate dehydrogenase activity"/>
    <property type="evidence" value="ECO:0007669"/>
    <property type="project" value="UniProtKB-EC"/>
</dbReference>
<evidence type="ECO:0000256" key="8">
    <source>
        <dbReference type="ARBA" id="ARBA00045705"/>
    </source>
</evidence>
<keyword evidence="25" id="KW-1185">Reference proteome</keyword>
<dbReference type="PRINTS" id="PR00080">
    <property type="entry name" value="SDRFAMILY"/>
</dbReference>
<comment type="caution">
    <text evidence="24">The sequence shown here is derived from an EMBL/GenBank/DDBJ whole genome shotgun (WGS) entry which is preliminary data.</text>
</comment>
<dbReference type="SUPFAM" id="SSF51735">
    <property type="entry name" value="NAD(P)-binding Rossmann-fold domains"/>
    <property type="match status" value="1"/>
</dbReference>
<keyword evidence="23" id="KW-0175">Coiled coil</keyword>
<evidence type="ECO:0000256" key="15">
    <source>
        <dbReference type="ARBA" id="ARBA00048393"/>
    </source>
</evidence>
<dbReference type="Gene3D" id="3.40.50.720">
    <property type="entry name" value="NAD(P)-binding Rossmann-like Domain"/>
    <property type="match status" value="1"/>
</dbReference>
<evidence type="ECO:0000256" key="19">
    <source>
        <dbReference type="ARBA" id="ARBA00048921"/>
    </source>
</evidence>
<comment type="catalytic activity">
    <reaction evidence="13">
        <text>(11R)-hydroxy-(5Z,8Z,12E,14Z)-eicosatetraenoate + NAD(+) = 11-oxo-(5Z,8Z,12E,14Z)-eicosatetraenoate + NADH + H(+)</text>
        <dbReference type="Rhea" id="RHEA:48640"/>
        <dbReference type="ChEBI" id="CHEBI:15378"/>
        <dbReference type="ChEBI" id="CHEBI:57540"/>
        <dbReference type="ChEBI" id="CHEBI:57945"/>
        <dbReference type="ChEBI" id="CHEBI:78836"/>
        <dbReference type="ChEBI" id="CHEBI:90697"/>
    </reaction>
    <physiologicalReaction direction="left-to-right" evidence="13">
        <dbReference type="Rhea" id="RHEA:48641"/>
    </physiologicalReaction>
</comment>
<accession>A0A9Q1GXZ3</accession>
<comment type="catalytic activity">
    <reaction evidence="12">
        <text>15-oxo-(5S,6R)-dihydroxy-(7E,9E,11Z)-eicosatrienoate + NADH + H(+) = (5S,6R,15S)-trihydroxy-(7E,9E,11Z)-eicosatrienoate + NAD(+)</text>
        <dbReference type="Rhea" id="RHEA:41596"/>
        <dbReference type="ChEBI" id="CHEBI:15378"/>
        <dbReference type="ChEBI" id="CHEBI:57540"/>
        <dbReference type="ChEBI" id="CHEBI:57945"/>
        <dbReference type="ChEBI" id="CHEBI:78325"/>
        <dbReference type="ChEBI" id="CHEBI:78329"/>
    </reaction>
    <physiologicalReaction direction="left-to-right" evidence="12">
        <dbReference type="Rhea" id="RHEA:41597"/>
    </physiologicalReaction>
</comment>
<comment type="similarity">
    <text evidence="1 22">Belongs to the short-chain dehydrogenases/reductases (SDR) family.</text>
</comment>
<reference evidence="24" key="1">
    <citation type="submission" date="2021-10" db="EMBL/GenBank/DDBJ databases">
        <title>Tropical sea cucumber genome reveals ecological adaptation and Cuvierian tubules defense mechanism.</title>
        <authorList>
            <person name="Chen T."/>
        </authorList>
    </citation>
    <scope>NUCLEOTIDE SEQUENCE</scope>
    <source>
        <strain evidence="24">Nanhai2018</strain>
        <tissue evidence="24">Muscle</tissue>
    </source>
</reference>
<comment type="catalytic activity">
    <reaction evidence="11">
        <text>14-hydroxy-(4Z,7Z,10Z,12E,16Z,19Z)-docosahexaenoate + NAD(+) = 14-oxo-(4Z,7Z,10Z,12E,16Z,19Z)-docosahexaenoate + NADH + H(+)</text>
        <dbReference type="Rhea" id="RHEA:48952"/>
        <dbReference type="ChEBI" id="CHEBI:15378"/>
        <dbReference type="ChEBI" id="CHEBI:57540"/>
        <dbReference type="ChEBI" id="CHEBI:57945"/>
        <dbReference type="ChEBI" id="CHEBI:90866"/>
        <dbReference type="ChEBI" id="CHEBI:90867"/>
    </reaction>
    <physiologicalReaction direction="left-to-right" evidence="11">
        <dbReference type="Rhea" id="RHEA:48953"/>
    </physiologicalReaction>
</comment>
<evidence type="ECO:0000256" key="6">
    <source>
        <dbReference type="ARBA" id="ARBA00041812"/>
    </source>
</evidence>
<evidence type="ECO:0000256" key="13">
    <source>
        <dbReference type="ARBA" id="ARBA00048144"/>
    </source>
</evidence>
<proteinExistence type="inferred from homology"/>
<dbReference type="OrthoDB" id="37659at2759"/>
<evidence type="ECO:0000256" key="14">
    <source>
        <dbReference type="ARBA" id="ARBA00048170"/>
    </source>
</evidence>
<keyword evidence="2" id="KW-0560">Oxidoreductase</keyword>
<organism evidence="24 25">
    <name type="scientific">Holothuria leucospilota</name>
    <name type="common">Black long sea cucumber</name>
    <name type="synonym">Mertensiothuria leucospilota</name>
    <dbReference type="NCBI Taxonomy" id="206669"/>
    <lineage>
        <taxon>Eukaryota</taxon>
        <taxon>Metazoa</taxon>
        <taxon>Echinodermata</taxon>
        <taxon>Eleutherozoa</taxon>
        <taxon>Echinozoa</taxon>
        <taxon>Holothuroidea</taxon>
        <taxon>Aspidochirotacea</taxon>
        <taxon>Aspidochirotida</taxon>
        <taxon>Holothuriidae</taxon>
        <taxon>Holothuria</taxon>
    </lineage>
</organism>
<dbReference type="GO" id="GO:0016404">
    <property type="term" value="F:15-hydroxyprostaglandin dehydrogenase (NAD+) activity"/>
    <property type="evidence" value="ECO:0007669"/>
    <property type="project" value="UniProtKB-EC"/>
</dbReference>
<evidence type="ECO:0000256" key="3">
    <source>
        <dbReference type="ARBA" id="ARBA00038968"/>
    </source>
</evidence>
<dbReference type="Pfam" id="PF00106">
    <property type="entry name" value="adh_short"/>
    <property type="match status" value="1"/>
</dbReference>
<evidence type="ECO:0000256" key="5">
    <source>
        <dbReference type="ARBA" id="ARBA00040276"/>
    </source>
</evidence>
<protein>
    <recommendedName>
        <fullName evidence="5">15-hydroxyprostaglandin dehydrogenase [NAD(+)]</fullName>
        <ecNumber evidence="3">1.1.1.141</ecNumber>
        <ecNumber evidence="4">1.1.1.232</ecNumber>
    </recommendedName>
    <alternativeName>
        <fullName evidence="7">Eicosanoid/docosanoid dehydrogenase [NAD(+)]</fullName>
    </alternativeName>
    <alternativeName>
        <fullName evidence="6">Prostaglandin dehydrogenase 1</fullName>
    </alternativeName>
</protein>
<dbReference type="EC" id="1.1.1.232" evidence="4"/>
<evidence type="ECO:0000256" key="12">
    <source>
        <dbReference type="ARBA" id="ARBA00048140"/>
    </source>
</evidence>
<evidence type="ECO:0000256" key="11">
    <source>
        <dbReference type="ARBA" id="ARBA00048008"/>
    </source>
</evidence>
<evidence type="ECO:0000256" key="21">
    <source>
        <dbReference type="ARBA" id="ARBA00049188"/>
    </source>
</evidence>
<dbReference type="AlphaFoldDB" id="A0A9Q1GXZ3"/>
<dbReference type="EC" id="1.1.1.141" evidence="3"/>
<evidence type="ECO:0000256" key="9">
    <source>
        <dbReference type="ARBA" id="ARBA00047325"/>
    </source>
</evidence>
<feature type="coiled-coil region" evidence="23">
    <location>
        <begin position="192"/>
        <end position="219"/>
    </location>
</feature>
<evidence type="ECO:0000256" key="16">
    <source>
        <dbReference type="ARBA" id="ARBA00048535"/>
    </source>
</evidence>
<evidence type="ECO:0000256" key="1">
    <source>
        <dbReference type="ARBA" id="ARBA00006484"/>
    </source>
</evidence>
<dbReference type="InterPro" id="IPR036291">
    <property type="entry name" value="NAD(P)-bd_dom_sf"/>
</dbReference>
<dbReference type="Proteomes" id="UP001152320">
    <property type="component" value="Chromosome 15"/>
</dbReference>
<comment type="catalytic activity">
    <reaction evidence="9">
        <text>prostaglandin E1 + NAD(+) = 15-oxoprostaglandin E1 + NADH + H(+)</text>
        <dbReference type="Rhea" id="RHEA:16477"/>
        <dbReference type="ChEBI" id="CHEBI:15378"/>
        <dbReference type="ChEBI" id="CHEBI:57397"/>
        <dbReference type="ChEBI" id="CHEBI:57401"/>
        <dbReference type="ChEBI" id="CHEBI:57540"/>
        <dbReference type="ChEBI" id="CHEBI:57945"/>
    </reaction>
    <physiologicalReaction direction="left-to-right" evidence="9">
        <dbReference type="Rhea" id="RHEA:16478"/>
    </physiologicalReaction>
</comment>
<comment type="catalytic activity">
    <reaction evidence="18">
        <text>prostaglandin E2 + NAD(+) = 15-oxoprostaglandin E2 + NADH + H(+)</text>
        <dbReference type="Rhea" id="RHEA:11876"/>
        <dbReference type="ChEBI" id="CHEBI:15378"/>
        <dbReference type="ChEBI" id="CHEBI:57400"/>
        <dbReference type="ChEBI" id="CHEBI:57540"/>
        <dbReference type="ChEBI" id="CHEBI:57945"/>
        <dbReference type="ChEBI" id="CHEBI:606564"/>
        <dbReference type="EC" id="1.1.1.141"/>
    </reaction>
    <physiologicalReaction direction="left-to-right" evidence="18">
        <dbReference type="Rhea" id="RHEA:11877"/>
    </physiologicalReaction>
</comment>
<evidence type="ECO:0000313" key="25">
    <source>
        <dbReference type="Proteomes" id="UP001152320"/>
    </source>
</evidence>
<dbReference type="PANTHER" id="PTHR44229">
    <property type="entry name" value="15-HYDROXYPROSTAGLANDIN DEHYDROGENASE [NAD(+)]"/>
    <property type="match status" value="1"/>
</dbReference>
<evidence type="ECO:0000256" key="22">
    <source>
        <dbReference type="RuleBase" id="RU000363"/>
    </source>
</evidence>
<comment type="catalytic activity">
    <reaction evidence="14">
        <text>resolvin D1 + NAD(+) = 17-oxoresolvin D1 + NADH + H(+)</text>
        <dbReference type="Rhea" id="RHEA:50128"/>
        <dbReference type="ChEBI" id="CHEBI:15378"/>
        <dbReference type="ChEBI" id="CHEBI:57540"/>
        <dbReference type="ChEBI" id="CHEBI:57945"/>
        <dbReference type="ChEBI" id="CHEBI:132079"/>
        <dbReference type="ChEBI" id="CHEBI:132081"/>
    </reaction>
    <physiologicalReaction direction="left-to-right" evidence="14">
        <dbReference type="Rhea" id="RHEA:50129"/>
    </physiologicalReaction>
</comment>
<evidence type="ECO:0000256" key="7">
    <source>
        <dbReference type="ARBA" id="ARBA00042026"/>
    </source>
</evidence>
<comment type="function">
    <text evidence="8">Catalyzes the NAD-dependent dehydrogenation (oxidation) of a broad array of hydroxylated polyunsaturated fatty acids (mainly eicosanoids and docosanoids, including prostaglandins, lipoxins and resolvins), yielding their corresponding keto (oxo) metabolites. Decreases the levels of the pro-proliferative prostaglandins such as prostaglandin E2 (whose activity is increased in cancer because of an increase in the expression of cyclooxygenase 2) and generates oxo-fatty acid products that can profoundly influence cell function by abrogating pro-inflammatory cytokine expression. Converts resolvins E1, D1 and D2 to their oxo products, which represents a mode of resolvin inactivation. Resolvin E1 plays important roles during the resolution phase of acute inflammation, while resolvins D1 and D2 have a unique role in obesity-induced adipose inflammation.</text>
</comment>
<evidence type="ECO:0000256" key="2">
    <source>
        <dbReference type="ARBA" id="ARBA00023002"/>
    </source>
</evidence>
<evidence type="ECO:0000256" key="18">
    <source>
        <dbReference type="ARBA" id="ARBA00048739"/>
    </source>
</evidence>
<dbReference type="PRINTS" id="PR00081">
    <property type="entry name" value="GDHRDH"/>
</dbReference>
<dbReference type="PANTHER" id="PTHR44229:SF4">
    <property type="entry name" value="15-HYDROXYPROSTAGLANDIN DEHYDROGENASE [NAD(+)]"/>
    <property type="match status" value="1"/>
</dbReference>
<comment type="catalytic activity">
    <reaction evidence="16">
        <text>lipoxin A4 + NAD(+) = 15-oxo-(5S,6R)-dihydroxy-(7E,9E,11Z,13E)-eicosatetraenoate + NADH + H(+)</text>
        <dbReference type="Rhea" id="RHEA:41572"/>
        <dbReference type="ChEBI" id="CHEBI:15378"/>
        <dbReference type="ChEBI" id="CHEBI:57540"/>
        <dbReference type="ChEBI" id="CHEBI:57945"/>
        <dbReference type="ChEBI" id="CHEBI:67026"/>
        <dbReference type="ChEBI" id="CHEBI:78311"/>
    </reaction>
    <physiologicalReaction direction="left-to-right" evidence="16">
        <dbReference type="Rhea" id="RHEA:41573"/>
    </physiologicalReaction>
</comment>
<comment type="catalytic activity">
    <reaction evidence="21">
        <text>resolvin E1 + NAD(+) = 18-oxo-resolvin E1 + NADH + H(+)</text>
        <dbReference type="Rhea" id="RHEA:49244"/>
        <dbReference type="ChEBI" id="CHEBI:15378"/>
        <dbReference type="ChEBI" id="CHEBI:57540"/>
        <dbReference type="ChEBI" id="CHEBI:57945"/>
        <dbReference type="ChEBI" id="CHEBI:91000"/>
        <dbReference type="ChEBI" id="CHEBI:91001"/>
    </reaction>
    <physiologicalReaction direction="left-to-right" evidence="21">
        <dbReference type="Rhea" id="RHEA:49245"/>
    </physiologicalReaction>
</comment>
<comment type="catalytic activity">
    <reaction evidence="19">
        <text>resolvin D2 + NAD(+) = 16-oxoresolvin D2 + NADH + H(+)</text>
        <dbReference type="Rhea" id="RHEA:53588"/>
        <dbReference type="ChEBI" id="CHEBI:15378"/>
        <dbReference type="ChEBI" id="CHEBI:57540"/>
        <dbReference type="ChEBI" id="CHEBI:57945"/>
        <dbReference type="ChEBI" id="CHEBI:133367"/>
        <dbReference type="ChEBI" id="CHEBI:137498"/>
    </reaction>
    <physiologicalReaction direction="left-to-right" evidence="19">
        <dbReference type="Rhea" id="RHEA:53589"/>
    </physiologicalReaction>
</comment>
<name>A0A9Q1GXZ3_HOLLE</name>
<evidence type="ECO:0000256" key="4">
    <source>
        <dbReference type="ARBA" id="ARBA00039060"/>
    </source>
</evidence>
<comment type="catalytic activity">
    <reaction evidence="10">
        <text>resolvin D1 + NAD(+) = 8-oxoresolvin D1 + NADH + H(+)</text>
        <dbReference type="Rhea" id="RHEA:50124"/>
        <dbReference type="ChEBI" id="CHEBI:15378"/>
        <dbReference type="ChEBI" id="CHEBI:57540"/>
        <dbReference type="ChEBI" id="CHEBI:57945"/>
        <dbReference type="ChEBI" id="CHEBI:132079"/>
        <dbReference type="ChEBI" id="CHEBI:132080"/>
    </reaction>
    <physiologicalReaction direction="left-to-right" evidence="10">
        <dbReference type="Rhea" id="RHEA:50125"/>
    </physiologicalReaction>
</comment>
<dbReference type="EMBL" id="JAIZAY010000015">
    <property type="protein sequence ID" value="KAJ8027794.1"/>
    <property type="molecule type" value="Genomic_DNA"/>
</dbReference>
<evidence type="ECO:0000256" key="20">
    <source>
        <dbReference type="ARBA" id="ARBA00049151"/>
    </source>
</evidence>
<sequence>MKISGKVAIVTGGASGIGRAVSLKLLEKGAKLVAIIDLDAEGGQRVLSEFSAKFGGDRVRFIKSDVSQEDQLKNSFQEAYDVYGALDIVVNNAGILSLDNRKTIEVNLMAIINGTFIAEKLMTQKKRSEKGIIVNTSSMAGLRTSPAANASYVASKHGVVGFTRALMNSTDAFSKDLRVAAVCPCAVETHFMTRYNFKTKEVEEKMQNYKKENKFVSLDMVVDAYIMAIEDDNLHCAIIKVTNTSGVALAEF</sequence>
<evidence type="ECO:0000313" key="24">
    <source>
        <dbReference type="EMBL" id="KAJ8027794.1"/>
    </source>
</evidence>
<evidence type="ECO:0000256" key="17">
    <source>
        <dbReference type="ARBA" id="ARBA00048611"/>
    </source>
</evidence>
<comment type="catalytic activity">
    <reaction evidence="15">
        <text>resolvin D2 + NAD(+) = 7-oxoresolvin D2 + NADH + H(+)</text>
        <dbReference type="Rhea" id="RHEA:53584"/>
        <dbReference type="ChEBI" id="CHEBI:15378"/>
        <dbReference type="ChEBI" id="CHEBI:57540"/>
        <dbReference type="ChEBI" id="CHEBI:57945"/>
        <dbReference type="ChEBI" id="CHEBI:133367"/>
        <dbReference type="ChEBI" id="CHEBI:137497"/>
    </reaction>
    <physiologicalReaction direction="left-to-right" evidence="15">
        <dbReference type="Rhea" id="RHEA:53585"/>
    </physiologicalReaction>
</comment>
<dbReference type="InterPro" id="IPR002347">
    <property type="entry name" value="SDR_fam"/>
</dbReference>
<gene>
    <name evidence="24" type="ORF">HOLleu_29846</name>
</gene>
<comment type="catalytic activity">
    <reaction evidence="17">
        <text>prostaglandin A1 + NAD(+) = 15-oxo-prostaglandin A1 + NADH + H(+)</text>
        <dbReference type="Rhea" id="RHEA:41263"/>
        <dbReference type="ChEBI" id="CHEBI:15378"/>
        <dbReference type="ChEBI" id="CHEBI:57398"/>
        <dbReference type="ChEBI" id="CHEBI:57540"/>
        <dbReference type="ChEBI" id="CHEBI:57945"/>
        <dbReference type="ChEBI" id="CHEBI:85072"/>
    </reaction>
    <physiologicalReaction direction="left-to-right" evidence="17">
        <dbReference type="Rhea" id="RHEA:41264"/>
    </physiologicalReaction>
</comment>
<evidence type="ECO:0000256" key="23">
    <source>
        <dbReference type="SAM" id="Coils"/>
    </source>
</evidence>